<feature type="compositionally biased region" description="Basic and acidic residues" evidence="8">
    <location>
        <begin position="33"/>
        <end position="46"/>
    </location>
</feature>
<dbReference type="Proteomes" id="UP000266016">
    <property type="component" value="Unassembled WGS sequence"/>
</dbReference>
<keyword evidence="2 6" id="KW-0349">Heme</keyword>
<feature type="binding site" description="axial binding residue" evidence="7">
    <location>
        <position position="67"/>
    </location>
    <ligand>
        <name>heme c</name>
        <dbReference type="ChEBI" id="CHEBI:61717"/>
    </ligand>
    <ligandPart>
        <name>Fe</name>
        <dbReference type="ChEBI" id="CHEBI:18248"/>
    </ligandPart>
</feature>
<feature type="binding site" description="axial binding residue" evidence="7">
    <location>
        <position position="102"/>
    </location>
    <ligand>
        <name>heme c</name>
        <dbReference type="ChEBI" id="CHEBI:61717"/>
    </ligand>
    <ligandPart>
        <name>Fe</name>
        <dbReference type="ChEBI" id="CHEBI:18248"/>
    </ligandPart>
</feature>
<dbReference type="InterPro" id="IPR051811">
    <property type="entry name" value="Cytochrome_c550/c551-like"/>
</dbReference>
<sequence length="123" mass="13235">MKRNPVVPFIVIMVFGIALMFMLSFKGLSDSKQMAKEQENGGKTEESTENAAATPEDIYKQNCISCHGDAYQGGVGPALKGVGDRLSADEIKNILTNGKGPMPPGLVQEDQLDGMTEFLQGLK</sequence>
<keyword evidence="1" id="KW-0813">Transport</keyword>
<evidence type="ECO:0000256" key="4">
    <source>
        <dbReference type="ARBA" id="ARBA00022982"/>
    </source>
</evidence>
<keyword evidence="3 7" id="KW-0479">Metal-binding</keyword>
<comment type="caution">
    <text evidence="11">The sequence shown here is derived from an EMBL/GenBank/DDBJ whole genome shotgun (WGS) entry which is preliminary data.</text>
</comment>
<evidence type="ECO:0000256" key="8">
    <source>
        <dbReference type="SAM" id="MobiDB-lite"/>
    </source>
</evidence>
<dbReference type="InterPro" id="IPR036909">
    <property type="entry name" value="Cyt_c-like_dom_sf"/>
</dbReference>
<dbReference type="GO" id="GO:0005506">
    <property type="term" value="F:iron ion binding"/>
    <property type="evidence" value="ECO:0007669"/>
    <property type="project" value="InterPro"/>
</dbReference>
<dbReference type="GO" id="GO:0009055">
    <property type="term" value="F:electron transfer activity"/>
    <property type="evidence" value="ECO:0007669"/>
    <property type="project" value="InterPro"/>
</dbReference>
<evidence type="ECO:0000259" key="10">
    <source>
        <dbReference type="PROSITE" id="PS51007"/>
    </source>
</evidence>
<keyword evidence="4" id="KW-0249">Electron transport</keyword>
<dbReference type="InterPro" id="IPR012218">
    <property type="entry name" value="Cyt_c_BACSU-c550-type"/>
</dbReference>
<feature type="binding site" description="covalent" evidence="6">
    <location>
        <position position="63"/>
    </location>
    <ligand>
        <name>heme c</name>
        <dbReference type="ChEBI" id="CHEBI:61717"/>
    </ligand>
</feature>
<proteinExistence type="predicted"/>
<dbReference type="GO" id="GO:0020037">
    <property type="term" value="F:heme binding"/>
    <property type="evidence" value="ECO:0007669"/>
    <property type="project" value="InterPro"/>
</dbReference>
<evidence type="ECO:0000256" key="1">
    <source>
        <dbReference type="ARBA" id="ARBA00022448"/>
    </source>
</evidence>
<dbReference type="SUPFAM" id="SSF46626">
    <property type="entry name" value="Cytochrome c"/>
    <property type="match status" value="1"/>
</dbReference>
<dbReference type="InterPro" id="IPR009056">
    <property type="entry name" value="Cyt_c-like_dom"/>
</dbReference>
<evidence type="ECO:0000256" key="2">
    <source>
        <dbReference type="ARBA" id="ARBA00022617"/>
    </source>
</evidence>
<dbReference type="AlphaFoldDB" id="A0A398BLP7"/>
<name>A0A398BLP7_9BACI</name>
<keyword evidence="9" id="KW-0472">Membrane</keyword>
<feature type="binding site" description="covalent" evidence="6">
    <location>
        <position position="66"/>
    </location>
    <ligand>
        <name>heme c</name>
        <dbReference type="ChEBI" id="CHEBI:61717"/>
    </ligand>
</feature>
<keyword evidence="9" id="KW-1133">Transmembrane helix</keyword>
<organism evidence="11 12">
    <name type="scientific">Peribacillus asahii</name>
    <dbReference type="NCBI Taxonomy" id="228899"/>
    <lineage>
        <taxon>Bacteria</taxon>
        <taxon>Bacillati</taxon>
        <taxon>Bacillota</taxon>
        <taxon>Bacilli</taxon>
        <taxon>Bacillales</taxon>
        <taxon>Bacillaceae</taxon>
        <taxon>Peribacillus</taxon>
    </lineage>
</organism>
<dbReference type="Gene3D" id="1.10.760.10">
    <property type="entry name" value="Cytochrome c-like domain"/>
    <property type="match status" value="1"/>
</dbReference>
<dbReference type="PANTHER" id="PTHR37823:SF2">
    <property type="entry name" value="CYTOCHROME C-550"/>
    <property type="match status" value="1"/>
</dbReference>
<evidence type="ECO:0000256" key="7">
    <source>
        <dbReference type="PIRSR" id="PIRSR000025-2"/>
    </source>
</evidence>
<dbReference type="NCBIfam" id="NF045773">
    <property type="entry name" value="cytochro_C550"/>
    <property type="match status" value="1"/>
</dbReference>
<feature type="domain" description="Cytochrome c" evidence="10">
    <location>
        <begin position="50"/>
        <end position="123"/>
    </location>
</feature>
<dbReference type="RefSeq" id="WP_119115556.1">
    <property type="nucleotide sequence ID" value="NZ_QWVS01000002.1"/>
</dbReference>
<protein>
    <submittedName>
        <fullName evidence="11">Cytochrome c</fullName>
    </submittedName>
</protein>
<evidence type="ECO:0000313" key="11">
    <source>
        <dbReference type="EMBL" id="RID89448.1"/>
    </source>
</evidence>
<reference evidence="11 12" key="1">
    <citation type="submission" date="2018-08" db="EMBL/GenBank/DDBJ databases">
        <title>Bacillus jemisoniae sp. nov., Bacillus chryseoplanitiae sp. nov., Bacillus resnikiae sp. nov., and Bacillus frankliniae sp. nov., isolated from Viking spacecraft and associated surfaces.</title>
        <authorList>
            <person name="Seuylemezian A."/>
            <person name="Vaishampayan P."/>
        </authorList>
    </citation>
    <scope>NUCLEOTIDE SEQUENCE [LARGE SCALE GENOMIC DNA]</scope>
    <source>
        <strain evidence="11 12">MA001</strain>
    </source>
</reference>
<accession>A0A398BLP7</accession>
<feature type="region of interest" description="Disordered" evidence="8">
    <location>
        <begin position="32"/>
        <end position="54"/>
    </location>
</feature>
<evidence type="ECO:0000256" key="5">
    <source>
        <dbReference type="ARBA" id="ARBA00023004"/>
    </source>
</evidence>
<feature type="transmembrane region" description="Helical" evidence="9">
    <location>
        <begin position="6"/>
        <end position="25"/>
    </location>
</feature>
<keyword evidence="9" id="KW-0812">Transmembrane</keyword>
<evidence type="ECO:0000313" key="12">
    <source>
        <dbReference type="Proteomes" id="UP000266016"/>
    </source>
</evidence>
<keyword evidence="12" id="KW-1185">Reference proteome</keyword>
<evidence type="ECO:0000256" key="6">
    <source>
        <dbReference type="PIRSR" id="PIRSR000025-1"/>
    </source>
</evidence>
<evidence type="ECO:0000256" key="9">
    <source>
        <dbReference type="SAM" id="Phobius"/>
    </source>
</evidence>
<dbReference type="Pfam" id="PF13442">
    <property type="entry name" value="Cytochrome_CBB3"/>
    <property type="match status" value="1"/>
</dbReference>
<dbReference type="PROSITE" id="PS51007">
    <property type="entry name" value="CYTC"/>
    <property type="match status" value="1"/>
</dbReference>
<dbReference type="EMBL" id="QWVS01000002">
    <property type="protein sequence ID" value="RID89448.1"/>
    <property type="molecule type" value="Genomic_DNA"/>
</dbReference>
<evidence type="ECO:0000256" key="3">
    <source>
        <dbReference type="ARBA" id="ARBA00022723"/>
    </source>
</evidence>
<dbReference type="InterPro" id="IPR054780">
    <property type="entry name" value="Cytochro_C550_firm"/>
</dbReference>
<comment type="PTM">
    <text evidence="6">Binds 1 heme c group covalently per subunit.</text>
</comment>
<gene>
    <name evidence="11" type="ORF">D1953_02495</name>
</gene>
<dbReference type="PIRSF" id="PIRSF000025">
    <property type="entry name" value="Cytc_Bsub_c550"/>
    <property type="match status" value="1"/>
</dbReference>
<keyword evidence="5 7" id="KW-0408">Iron</keyword>
<dbReference type="GO" id="GO:0016020">
    <property type="term" value="C:membrane"/>
    <property type="evidence" value="ECO:0007669"/>
    <property type="project" value="InterPro"/>
</dbReference>
<dbReference type="PANTHER" id="PTHR37823">
    <property type="entry name" value="CYTOCHROME C-553-LIKE"/>
    <property type="match status" value="1"/>
</dbReference>